<evidence type="ECO:0000256" key="7">
    <source>
        <dbReference type="ARBA" id="ARBA00023136"/>
    </source>
</evidence>
<name>A0A0A2XM52_9PAST</name>
<keyword evidence="3 8" id="KW-0813">Transport</keyword>
<keyword evidence="5 8" id="KW-0812">Transmembrane</keyword>
<evidence type="ECO:0000256" key="8">
    <source>
        <dbReference type="RuleBase" id="RU363032"/>
    </source>
</evidence>
<reference evidence="10 11" key="1">
    <citation type="submission" date="2014-08" db="EMBL/GenBank/DDBJ databases">
        <title>Chaperone-usher fimbriae in a diverse selection of Gallibacterium genomes.</title>
        <authorList>
            <person name="Kudirkiene E."/>
            <person name="Bager R.J."/>
            <person name="Johnson T.J."/>
            <person name="Bojesen A.M."/>
        </authorList>
    </citation>
    <scope>NUCLEOTIDE SEQUENCE [LARGE SCALE GENOMIC DNA]</scope>
    <source>
        <strain evidence="10 11">CCM5976</strain>
    </source>
</reference>
<evidence type="ECO:0000313" key="10">
    <source>
        <dbReference type="EMBL" id="KGQ33278.1"/>
    </source>
</evidence>
<evidence type="ECO:0000256" key="4">
    <source>
        <dbReference type="ARBA" id="ARBA00022475"/>
    </source>
</evidence>
<dbReference type="GO" id="GO:0055085">
    <property type="term" value="P:transmembrane transport"/>
    <property type="evidence" value="ECO:0007669"/>
    <property type="project" value="InterPro"/>
</dbReference>
<keyword evidence="6 8" id="KW-1133">Transmembrane helix</keyword>
<comment type="similarity">
    <text evidence="2">Belongs to the binding-protein-dependent transport system permease family. CysTW subfamily.</text>
</comment>
<dbReference type="PANTHER" id="PTHR42929">
    <property type="entry name" value="INNER MEMBRANE ABC TRANSPORTER PERMEASE PROTEIN YDCU-RELATED-RELATED"/>
    <property type="match status" value="1"/>
</dbReference>
<dbReference type="GO" id="GO:0005886">
    <property type="term" value="C:plasma membrane"/>
    <property type="evidence" value="ECO:0007669"/>
    <property type="project" value="UniProtKB-SubCell"/>
</dbReference>
<dbReference type="Gene3D" id="1.10.3720.10">
    <property type="entry name" value="MetI-like"/>
    <property type="match status" value="1"/>
</dbReference>
<dbReference type="InterPro" id="IPR035906">
    <property type="entry name" value="MetI-like_sf"/>
</dbReference>
<dbReference type="CDD" id="cd06261">
    <property type="entry name" value="TM_PBP2"/>
    <property type="match status" value="1"/>
</dbReference>
<feature type="transmembrane region" description="Helical" evidence="8">
    <location>
        <begin position="151"/>
        <end position="177"/>
    </location>
</feature>
<feature type="transmembrane region" description="Helical" evidence="8">
    <location>
        <begin position="198"/>
        <end position="222"/>
    </location>
</feature>
<feature type="domain" description="ABC transmembrane type-1" evidence="9">
    <location>
        <begin position="67"/>
        <end position="274"/>
    </location>
</feature>
<feature type="transmembrane region" description="Helical" evidence="8">
    <location>
        <begin position="67"/>
        <end position="89"/>
    </location>
</feature>
<dbReference type="PANTHER" id="PTHR42929:SF1">
    <property type="entry name" value="INNER MEMBRANE ABC TRANSPORTER PERMEASE PROTEIN YDCU-RELATED"/>
    <property type="match status" value="1"/>
</dbReference>
<dbReference type="SUPFAM" id="SSF161098">
    <property type="entry name" value="MetI-like"/>
    <property type="match status" value="1"/>
</dbReference>
<accession>A0A0A2XM52</accession>
<evidence type="ECO:0000256" key="5">
    <source>
        <dbReference type="ARBA" id="ARBA00022692"/>
    </source>
</evidence>
<dbReference type="InterPro" id="IPR000515">
    <property type="entry name" value="MetI-like"/>
</dbReference>
<dbReference type="PROSITE" id="PS50928">
    <property type="entry name" value="ABC_TM1"/>
    <property type="match status" value="1"/>
</dbReference>
<dbReference type="EMBL" id="JPXY01000016">
    <property type="protein sequence ID" value="KGQ33278.1"/>
    <property type="molecule type" value="Genomic_DNA"/>
</dbReference>
<feature type="transmembrane region" description="Helical" evidence="8">
    <location>
        <begin position="12"/>
        <end position="33"/>
    </location>
</feature>
<dbReference type="Pfam" id="PF00528">
    <property type="entry name" value="BPD_transp_1"/>
    <property type="match status" value="1"/>
</dbReference>
<evidence type="ECO:0000256" key="3">
    <source>
        <dbReference type="ARBA" id="ARBA00022448"/>
    </source>
</evidence>
<keyword evidence="7 8" id="KW-0472">Membrane</keyword>
<evidence type="ECO:0000256" key="2">
    <source>
        <dbReference type="ARBA" id="ARBA00007069"/>
    </source>
</evidence>
<evidence type="ECO:0000259" key="9">
    <source>
        <dbReference type="PROSITE" id="PS50928"/>
    </source>
</evidence>
<evidence type="ECO:0000256" key="1">
    <source>
        <dbReference type="ARBA" id="ARBA00004651"/>
    </source>
</evidence>
<dbReference type="RefSeq" id="WP_039134415.1">
    <property type="nucleotide sequence ID" value="NZ_JPXY01000016.1"/>
</dbReference>
<proteinExistence type="inferred from homology"/>
<keyword evidence="4" id="KW-1003">Cell membrane</keyword>
<gene>
    <name evidence="10" type="ORF">P375_03525</name>
</gene>
<feature type="transmembrane region" description="Helical" evidence="8">
    <location>
        <begin position="257"/>
        <end position="278"/>
    </location>
</feature>
<feature type="transmembrane region" description="Helical" evidence="8">
    <location>
        <begin position="110"/>
        <end position="131"/>
    </location>
</feature>
<sequence length="289" mass="32545">MKSVKQDLKAWLLLSTGLGTILLLMGSTFYLVVAQSFGLQNMYGEPSHFTLDYWQEVLSNPIFHKSFWYSVRVSFLGALLSILVAYPIALWLRNPMKGKEFIITFFRMPMLVPGLVAAFLFMNMISYHGILNETLVWLGIWQEPKSLQNDSFGWGIVILQMWKNIPFALILVGGAVNSLKSDLFDAASNLGSNSWQRFIYVIFPLTLGAVQVSFILIFIGALGDFAFYSIAGPRDTYSLARFMQMSAYEFEEWNQSAVLAMVIMLTSALTSVLITLIIRPLSVKRGAVK</sequence>
<keyword evidence="11" id="KW-1185">Reference proteome</keyword>
<dbReference type="AlphaFoldDB" id="A0A0A2XM52"/>
<evidence type="ECO:0000313" key="11">
    <source>
        <dbReference type="Proteomes" id="UP000030418"/>
    </source>
</evidence>
<comment type="subcellular location">
    <subcellularLocation>
        <location evidence="1 8">Cell membrane</location>
        <topology evidence="1 8">Multi-pass membrane protein</topology>
    </subcellularLocation>
</comment>
<evidence type="ECO:0000256" key="6">
    <source>
        <dbReference type="ARBA" id="ARBA00022989"/>
    </source>
</evidence>
<protein>
    <submittedName>
        <fullName evidence="10">Spermidine/putrescine ABC transporter permease</fullName>
    </submittedName>
</protein>
<organism evidence="10 11">
    <name type="scientific">Gallibacterium genomosp. 2</name>
    <dbReference type="NCBI Taxonomy" id="155517"/>
    <lineage>
        <taxon>Bacteria</taxon>
        <taxon>Pseudomonadati</taxon>
        <taxon>Pseudomonadota</taxon>
        <taxon>Gammaproteobacteria</taxon>
        <taxon>Pasteurellales</taxon>
        <taxon>Pasteurellaceae</taxon>
        <taxon>Gallibacterium</taxon>
    </lineage>
</organism>
<dbReference type="Proteomes" id="UP000030418">
    <property type="component" value="Unassembled WGS sequence"/>
</dbReference>
<comment type="caution">
    <text evidence="10">The sequence shown here is derived from an EMBL/GenBank/DDBJ whole genome shotgun (WGS) entry which is preliminary data.</text>
</comment>